<evidence type="ECO:0000313" key="2">
    <source>
        <dbReference type="EMBL" id="KWX04082.1"/>
    </source>
</evidence>
<evidence type="ECO:0000313" key="4">
    <source>
        <dbReference type="Proteomes" id="UP000070598"/>
    </source>
</evidence>
<keyword evidence="1" id="KW-1133">Transmembrane helix</keyword>
<evidence type="ECO:0008006" key="6">
    <source>
        <dbReference type="Google" id="ProtNLM"/>
    </source>
</evidence>
<name>A0A132N9J4_9ACTN</name>
<sequence length="139" mass="14356">MNAVPAVVAPMRRVLYVGSLAFLAAIPVAGGLGWLISGPAGLWGGLLGVAIPVVFFAITVVVALATARMPPSTLGVAVLGSWAVKIVVMLAVLVPLRGQGFYDRGVLFGVALAGTIGFLLLEAVIVNRSRVPYVEPNHK</sequence>
<keyword evidence="1" id="KW-0472">Membrane</keyword>
<dbReference type="Proteomes" id="UP000070598">
    <property type="component" value="Unassembled WGS sequence"/>
</dbReference>
<dbReference type="RefSeq" id="WP_067069609.1">
    <property type="nucleotide sequence ID" value="NZ_CP171739.1"/>
</dbReference>
<dbReference type="AlphaFoldDB" id="A0A132N9J4"/>
<keyword evidence="1" id="KW-0812">Transmembrane</keyword>
<dbReference type="Proteomes" id="UP000070659">
    <property type="component" value="Unassembled WGS sequence"/>
</dbReference>
<evidence type="ECO:0000313" key="5">
    <source>
        <dbReference type="Proteomes" id="UP000070659"/>
    </source>
</evidence>
<gene>
    <name evidence="2" type="ORF">TH66_09095</name>
    <name evidence="3" type="ORF">TR74_20785</name>
</gene>
<evidence type="ECO:0000256" key="1">
    <source>
        <dbReference type="SAM" id="Phobius"/>
    </source>
</evidence>
<reference evidence="3 5" key="1">
    <citation type="submission" date="2015-02" db="EMBL/GenBank/DDBJ databases">
        <title>Physiological reanalysis, assessment of diazotrophy, and genome sequences of multiple isolates of Streptomyces thermoautotrophicus.</title>
        <authorList>
            <person name="MacKellar D.C."/>
            <person name="Lieber L."/>
            <person name="Norman J."/>
            <person name="Bolger A."/>
            <person name="Tobin C."/>
            <person name="Murray J.W."/>
            <person name="Prell J."/>
        </authorList>
    </citation>
    <scope>NUCLEOTIDE SEQUENCE [LARGE SCALE GENOMIC DNA]</scope>
    <source>
        <strain evidence="3 5">UBT1</strain>
    </source>
</reference>
<dbReference type="PATRIC" id="fig|1469144.8.peg.3478"/>
<organism evidence="3 4">
    <name type="scientific">Carbonactinospora thermoautotrophica</name>
    <dbReference type="NCBI Taxonomy" id="1469144"/>
    <lineage>
        <taxon>Bacteria</taxon>
        <taxon>Bacillati</taxon>
        <taxon>Actinomycetota</taxon>
        <taxon>Actinomycetes</taxon>
        <taxon>Kitasatosporales</taxon>
        <taxon>Carbonactinosporaceae</taxon>
        <taxon>Carbonactinospora</taxon>
    </lineage>
</organism>
<proteinExistence type="predicted"/>
<feature type="transmembrane region" description="Helical" evidence="1">
    <location>
        <begin position="106"/>
        <end position="126"/>
    </location>
</feature>
<reference evidence="4" key="2">
    <citation type="submission" date="2015-02" db="EMBL/GenBank/DDBJ databases">
        <title>Physiological reanalysis, assessment of diazotrophy, and genome sequences of multiple isolates of Streptomyces thermoautotrophicus.</title>
        <authorList>
            <person name="MacKellar D.C."/>
            <person name="Lieber L."/>
            <person name="Norman J."/>
            <person name="Bolger A."/>
            <person name="Tobin C."/>
            <person name="Murray J.W."/>
            <person name="Friesen M."/>
            <person name="Prell J."/>
        </authorList>
    </citation>
    <scope>NUCLEOTIDE SEQUENCE [LARGE SCALE GENOMIC DNA]</scope>
    <source>
        <strain evidence="4">UBT1</strain>
    </source>
</reference>
<evidence type="ECO:0000313" key="3">
    <source>
        <dbReference type="EMBL" id="KWX06835.1"/>
    </source>
</evidence>
<feature type="transmembrane region" description="Helical" evidence="1">
    <location>
        <begin position="14"/>
        <end position="36"/>
    </location>
</feature>
<dbReference type="EMBL" id="JYIJ01000016">
    <property type="protein sequence ID" value="KWX04082.1"/>
    <property type="molecule type" value="Genomic_DNA"/>
</dbReference>
<accession>A0A132N9J4</accession>
<comment type="caution">
    <text evidence="3">The sequence shown here is derived from an EMBL/GenBank/DDBJ whole genome shotgun (WGS) entry which is preliminary data.</text>
</comment>
<feature type="transmembrane region" description="Helical" evidence="1">
    <location>
        <begin position="42"/>
        <end position="67"/>
    </location>
</feature>
<dbReference type="EMBL" id="JYIK01001086">
    <property type="protein sequence ID" value="KWX06835.1"/>
    <property type="molecule type" value="Genomic_DNA"/>
</dbReference>
<protein>
    <recommendedName>
        <fullName evidence="6">ATP synthase protein I</fullName>
    </recommendedName>
</protein>
<feature type="transmembrane region" description="Helical" evidence="1">
    <location>
        <begin position="74"/>
        <end position="94"/>
    </location>
</feature>